<accession>A0AAV7FC02</accession>
<dbReference type="PROSITE" id="PS50011">
    <property type="entry name" value="PROTEIN_KINASE_DOM"/>
    <property type="match status" value="1"/>
</dbReference>
<dbReference type="EMBL" id="JAINDJ010000002">
    <property type="protein sequence ID" value="KAG9457705.1"/>
    <property type="molecule type" value="Genomic_DNA"/>
</dbReference>
<dbReference type="SUPFAM" id="SSF56112">
    <property type="entry name" value="Protein kinase-like (PK-like)"/>
    <property type="match status" value="1"/>
</dbReference>
<feature type="region of interest" description="Disordered" evidence="7">
    <location>
        <begin position="58"/>
        <end position="78"/>
    </location>
</feature>
<keyword evidence="3" id="KW-0418">Kinase</keyword>
<dbReference type="InterPro" id="IPR051681">
    <property type="entry name" value="Ser/Thr_Kinases-Pseudokinases"/>
</dbReference>
<organism evidence="9 10">
    <name type="scientific">Aristolochia fimbriata</name>
    <name type="common">White veined hardy Dutchman's pipe vine</name>
    <dbReference type="NCBI Taxonomy" id="158543"/>
    <lineage>
        <taxon>Eukaryota</taxon>
        <taxon>Viridiplantae</taxon>
        <taxon>Streptophyta</taxon>
        <taxon>Embryophyta</taxon>
        <taxon>Tracheophyta</taxon>
        <taxon>Spermatophyta</taxon>
        <taxon>Magnoliopsida</taxon>
        <taxon>Magnoliidae</taxon>
        <taxon>Piperales</taxon>
        <taxon>Aristolochiaceae</taxon>
        <taxon>Aristolochia</taxon>
    </lineage>
</organism>
<dbReference type="SMART" id="SM00220">
    <property type="entry name" value="S_TKc"/>
    <property type="match status" value="1"/>
</dbReference>
<dbReference type="GO" id="GO:0004674">
    <property type="term" value="F:protein serine/threonine kinase activity"/>
    <property type="evidence" value="ECO:0007669"/>
    <property type="project" value="UniProtKB-KW"/>
</dbReference>
<keyword evidence="10" id="KW-1185">Reference proteome</keyword>
<dbReference type="Proteomes" id="UP000825729">
    <property type="component" value="Unassembled WGS sequence"/>
</dbReference>
<dbReference type="InterPro" id="IPR011009">
    <property type="entry name" value="Kinase-like_dom_sf"/>
</dbReference>
<dbReference type="PANTHER" id="PTHR44329:SF11">
    <property type="entry name" value="OS09G0443600 PROTEIN"/>
    <property type="match status" value="1"/>
</dbReference>
<evidence type="ECO:0000313" key="10">
    <source>
        <dbReference type="Proteomes" id="UP000825729"/>
    </source>
</evidence>
<keyword evidence="4 5" id="KW-0067">ATP-binding</keyword>
<dbReference type="CDD" id="cd13999">
    <property type="entry name" value="STKc_MAP3K-like"/>
    <property type="match status" value="1"/>
</dbReference>
<gene>
    <name evidence="9" type="ORF">H6P81_002213</name>
</gene>
<name>A0AAV7FC02_ARIFI</name>
<protein>
    <recommendedName>
        <fullName evidence="8">Protein kinase domain-containing protein</fullName>
    </recommendedName>
</protein>
<dbReference type="Gene3D" id="1.10.510.10">
    <property type="entry name" value="Transferase(Phosphotransferase) domain 1"/>
    <property type="match status" value="1"/>
</dbReference>
<keyword evidence="2 5" id="KW-0547">Nucleotide-binding</keyword>
<feature type="domain" description="Protein kinase" evidence="8">
    <location>
        <begin position="97"/>
        <end position="367"/>
    </location>
</feature>
<dbReference type="GO" id="GO:0005524">
    <property type="term" value="F:ATP binding"/>
    <property type="evidence" value="ECO:0007669"/>
    <property type="project" value="UniProtKB-UniRule"/>
</dbReference>
<sequence>MVVFPMLLHQLLDLEKELQIQTELKEQVQDYLKSCLQMAQVNGFLNLFHNQQHSAVSTNDTLNTSPEQCPSTTLHSELSMTKEQAKDNGWYIERHEMELHEQIGQGTTANIYRGTWRGLDVAVKCIFPEFFHSNPSGTNWFAQELSTLSRQRHPFVLRLVGACMEPPEYAWLVTEFLSGRTLKEWLHGTNKRCKERLVPLPPLEERITKGLEIAQAMQYLHEQKPKILHRDLKPSNIFLDDAMHVRVADFGHACFLEDEQWALTGETGTFVYMAPEVLQCLPYNEKCDVYSFGVILNELITGQHPFINYDSGPTKIALEVATRNLRPTLPEKDGQLEELIELIQQSWDNNASARPSFVTITNTLKRIQDKMSKKAEL</sequence>
<evidence type="ECO:0000256" key="3">
    <source>
        <dbReference type="ARBA" id="ARBA00022777"/>
    </source>
</evidence>
<reference evidence="9 10" key="1">
    <citation type="submission" date="2021-07" db="EMBL/GenBank/DDBJ databases">
        <title>The Aristolochia fimbriata genome: insights into angiosperm evolution, floral development and chemical biosynthesis.</title>
        <authorList>
            <person name="Jiao Y."/>
        </authorList>
    </citation>
    <scope>NUCLEOTIDE SEQUENCE [LARGE SCALE GENOMIC DNA]</scope>
    <source>
        <strain evidence="9">IBCAS-2021</strain>
        <tissue evidence="9">Leaf</tissue>
    </source>
</reference>
<dbReference type="PROSITE" id="PS00107">
    <property type="entry name" value="PROTEIN_KINASE_ATP"/>
    <property type="match status" value="1"/>
</dbReference>
<comment type="caution">
    <text evidence="9">The sequence shown here is derived from an EMBL/GenBank/DDBJ whole genome shotgun (WGS) entry which is preliminary data.</text>
</comment>
<dbReference type="PROSITE" id="PS00108">
    <property type="entry name" value="PROTEIN_KINASE_ST"/>
    <property type="match status" value="1"/>
</dbReference>
<evidence type="ECO:0000256" key="2">
    <source>
        <dbReference type="ARBA" id="ARBA00022741"/>
    </source>
</evidence>
<dbReference type="Pfam" id="PF00069">
    <property type="entry name" value="Pkinase"/>
    <property type="match status" value="1"/>
</dbReference>
<comment type="similarity">
    <text evidence="6">Belongs to the protein kinase superfamily.</text>
</comment>
<evidence type="ECO:0000256" key="4">
    <source>
        <dbReference type="ARBA" id="ARBA00022840"/>
    </source>
</evidence>
<evidence type="ECO:0000256" key="5">
    <source>
        <dbReference type="PROSITE-ProRule" id="PRU10141"/>
    </source>
</evidence>
<proteinExistence type="inferred from homology"/>
<dbReference type="AlphaFoldDB" id="A0AAV7FC02"/>
<feature type="binding site" evidence="5">
    <location>
        <position position="124"/>
    </location>
    <ligand>
        <name>ATP</name>
        <dbReference type="ChEBI" id="CHEBI:30616"/>
    </ligand>
</feature>
<evidence type="ECO:0000313" key="9">
    <source>
        <dbReference type="EMBL" id="KAG9457705.1"/>
    </source>
</evidence>
<dbReference type="InterPro" id="IPR000719">
    <property type="entry name" value="Prot_kinase_dom"/>
</dbReference>
<evidence type="ECO:0000256" key="6">
    <source>
        <dbReference type="RuleBase" id="RU000304"/>
    </source>
</evidence>
<keyword evidence="6" id="KW-0723">Serine/threonine-protein kinase</keyword>
<evidence type="ECO:0000256" key="7">
    <source>
        <dbReference type="SAM" id="MobiDB-lite"/>
    </source>
</evidence>
<evidence type="ECO:0000256" key="1">
    <source>
        <dbReference type="ARBA" id="ARBA00022679"/>
    </source>
</evidence>
<evidence type="ECO:0000259" key="8">
    <source>
        <dbReference type="PROSITE" id="PS50011"/>
    </source>
</evidence>
<keyword evidence="1" id="KW-0808">Transferase</keyword>
<dbReference type="InterPro" id="IPR017441">
    <property type="entry name" value="Protein_kinase_ATP_BS"/>
</dbReference>
<dbReference type="InterPro" id="IPR008271">
    <property type="entry name" value="Ser/Thr_kinase_AS"/>
</dbReference>
<dbReference type="PANTHER" id="PTHR44329">
    <property type="entry name" value="SERINE/THREONINE-PROTEIN KINASE TNNI3K-RELATED"/>
    <property type="match status" value="1"/>
</dbReference>